<dbReference type="Proteomes" id="UP000315385">
    <property type="component" value="Unassembled WGS sequence"/>
</dbReference>
<dbReference type="AlphaFoldDB" id="A0A544QPA5"/>
<keyword evidence="1" id="KW-0472">Membrane</keyword>
<comment type="caution">
    <text evidence="2">The sequence shown here is derived from an EMBL/GenBank/DDBJ whole genome shotgun (WGS) entry which is preliminary data.</text>
</comment>
<keyword evidence="1" id="KW-1133">Transmembrane helix</keyword>
<reference evidence="2 3" key="1">
    <citation type="submission" date="2019-02" db="EMBL/GenBank/DDBJ databases">
        <title>Halonotius sp. a new haloqrchaeon isolated from saline water.</title>
        <authorList>
            <person name="Duran-Viseras A."/>
            <person name="Sanchez-Porro C."/>
            <person name="Ventosa A."/>
        </authorList>
    </citation>
    <scope>NUCLEOTIDE SEQUENCE [LARGE SCALE GENOMIC DNA]</scope>
    <source>
        <strain evidence="2 3">F9-27</strain>
    </source>
</reference>
<sequence>MNVGWAYLGLAAICVIVGAYMAMIQGRLLGDIVMLVSLPLIYIGSTTLAAGDVAEKLSENAIGSSTGSTDESDEP</sequence>
<keyword evidence="1" id="KW-0812">Transmembrane</keyword>
<dbReference type="OrthoDB" id="337658at2157"/>
<organism evidence="2 3">
    <name type="scientific">Halonotius roseus</name>
    <dbReference type="NCBI Taxonomy" id="2511997"/>
    <lineage>
        <taxon>Archaea</taxon>
        <taxon>Methanobacteriati</taxon>
        <taxon>Methanobacteriota</taxon>
        <taxon>Stenosarchaea group</taxon>
        <taxon>Halobacteria</taxon>
        <taxon>Halobacteriales</taxon>
        <taxon>Haloferacaceae</taxon>
        <taxon>Halonotius</taxon>
    </lineage>
</organism>
<gene>
    <name evidence="2" type="ORF">EWF95_09810</name>
</gene>
<accession>A0A544QPA5</accession>
<keyword evidence="3" id="KW-1185">Reference proteome</keyword>
<evidence type="ECO:0000313" key="2">
    <source>
        <dbReference type="EMBL" id="TQQ80762.1"/>
    </source>
</evidence>
<evidence type="ECO:0000256" key="1">
    <source>
        <dbReference type="SAM" id="Phobius"/>
    </source>
</evidence>
<dbReference type="EMBL" id="SESI01000002">
    <property type="protein sequence ID" value="TQQ80762.1"/>
    <property type="molecule type" value="Genomic_DNA"/>
</dbReference>
<feature type="transmembrane region" description="Helical" evidence="1">
    <location>
        <begin position="6"/>
        <end position="24"/>
    </location>
</feature>
<proteinExistence type="predicted"/>
<evidence type="ECO:0000313" key="3">
    <source>
        <dbReference type="Proteomes" id="UP000315385"/>
    </source>
</evidence>
<name>A0A544QPA5_9EURY</name>
<protein>
    <submittedName>
        <fullName evidence="2">Uncharacterized protein</fullName>
    </submittedName>
</protein>
<dbReference type="RefSeq" id="WP_142443873.1">
    <property type="nucleotide sequence ID" value="NZ_SESI01000002.1"/>
</dbReference>